<dbReference type="SUPFAM" id="SSF81901">
    <property type="entry name" value="HCP-like"/>
    <property type="match status" value="1"/>
</dbReference>
<evidence type="ECO:0000313" key="2">
    <source>
        <dbReference type="EMBL" id="AJI53960.1"/>
    </source>
</evidence>
<dbReference type="Pfam" id="PF08238">
    <property type="entry name" value="Sel1"/>
    <property type="match status" value="3"/>
</dbReference>
<dbReference type="InterPro" id="IPR011990">
    <property type="entry name" value="TPR-like_helical_dom_sf"/>
</dbReference>
<dbReference type="EMBL" id="CP009440">
    <property type="protein sequence ID" value="AJI53960.1"/>
    <property type="molecule type" value="Genomic_DNA"/>
</dbReference>
<reference evidence="2 3" key="1">
    <citation type="journal article" date="2015" name="Genome Announc.">
        <title>Genome sequencing of 18 francisella strains to aid in assay development and testing.</title>
        <authorList>
            <person name="Johnson S.L."/>
            <person name="Daligault H.E."/>
            <person name="Davenport K.W."/>
            <person name="Coyne S.R."/>
            <person name="Frey K.G."/>
            <person name="Koroleva G.I."/>
            <person name="Broomall S.M."/>
            <person name="Bishop-Lilly K.A."/>
            <person name="Bruce D.C."/>
            <person name="Chertkov O."/>
            <person name="Freitas T."/>
            <person name="Jaissle J."/>
            <person name="Ladner J.T."/>
            <person name="Rosenzweig C.N."/>
            <person name="Gibbons H.S."/>
            <person name="Palacios G.F."/>
            <person name="Redden C.L."/>
            <person name="Xu Y."/>
            <person name="Minogue T.D."/>
            <person name="Chain P.S."/>
        </authorList>
    </citation>
    <scope>NUCLEOTIDE SEQUENCE [LARGE SCALE GENOMIC DNA]</scope>
    <source>
        <strain evidence="2 3">GA01-2794</strain>
    </source>
</reference>
<gene>
    <name evidence="2" type="ORF">LA55_950</name>
</gene>
<dbReference type="OrthoDB" id="1442375at2"/>
<evidence type="ECO:0000313" key="3">
    <source>
        <dbReference type="Proteomes" id="UP000031830"/>
    </source>
</evidence>
<name>A0A0B6CYR7_9GAMM</name>
<dbReference type="Proteomes" id="UP000031830">
    <property type="component" value="Chromosome"/>
</dbReference>
<evidence type="ECO:0000256" key="1">
    <source>
        <dbReference type="SAM" id="SignalP"/>
    </source>
</evidence>
<protein>
    <submittedName>
        <fullName evidence="2">Sel1 repeat family protein</fullName>
    </submittedName>
</protein>
<keyword evidence="1" id="KW-0732">Signal</keyword>
<feature type="chain" id="PRO_5002108599" evidence="1">
    <location>
        <begin position="20"/>
        <end position="252"/>
    </location>
</feature>
<dbReference type="AlphaFoldDB" id="A0A0B6CYR7"/>
<dbReference type="Gene3D" id="1.25.40.10">
    <property type="entry name" value="Tetratricopeptide repeat domain"/>
    <property type="match status" value="1"/>
</dbReference>
<dbReference type="SMART" id="SM00671">
    <property type="entry name" value="SEL1"/>
    <property type="match status" value="3"/>
</dbReference>
<accession>A0A0B6CYR7</accession>
<dbReference type="RefSeq" id="WP_050022777.1">
    <property type="nucleotide sequence ID" value="NZ_CP009440.1"/>
</dbReference>
<dbReference type="KEGG" id="fpz:LA55_950"/>
<sequence>MKKTFSALSLLFISINAFASMDDCTEAAQSNNWSDVLKYCEKYKDTNRNALGFMIGAYGYYGNGLKAQETAQEYINKYSKNDPNKEILAGYTAGLGNYYYFGEDGAKKDTKKGLQYITKGAELGNTTAQEQLGNFYLVEGEYPSQNMAISYKWFKIASINGNQEAEQSYILTHLDDMKAQAGYCLAMGEQLVAQSYIDGNDGLLVDTSEAKKYLNDAVALYKDKKPTKEILEHCPAQKGLDLANAEKLLASL</sequence>
<organism evidence="2 3">
    <name type="scientific">Francisella philomiragia</name>
    <dbReference type="NCBI Taxonomy" id="28110"/>
    <lineage>
        <taxon>Bacteria</taxon>
        <taxon>Pseudomonadati</taxon>
        <taxon>Pseudomonadota</taxon>
        <taxon>Gammaproteobacteria</taxon>
        <taxon>Thiotrichales</taxon>
        <taxon>Francisellaceae</taxon>
        <taxon>Francisella</taxon>
    </lineage>
</organism>
<dbReference type="InterPro" id="IPR006597">
    <property type="entry name" value="Sel1-like"/>
</dbReference>
<feature type="signal peptide" evidence="1">
    <location>
        <begin position="1"/>
        <end position="19"/>
    </location>
</feature>
<proteinExistence type="predicted"/>